<organism evidence="2 3">
    <name type="scientific">Oleiphilus messinensis</name>
    <dbReference type="NCBI Taxonomy" id="141451"/>
    <lineage>
        <taxon>Bacteria</taxon>
        <taxon>Pseudomonadati</taxon>
        <taxon>Pseudomonadota</taxon>
        <taxon>Gammaproteobacteria</taxon>
        <taxon>Oceanospirillales</taxon>
        <taxon>Oleiphilaceae</taxon>
        <taxon>Oleiphilus</taxon>
    </lineage>
</organism>
<evidence type="ECO:0000313" key="2">
    <source>
        <dbReference type="EMBL" id="ARU57961.1"/>
    </source>
</evidence>
<dbReference type="Proteomes" id="UP000196027">
    <property type="component" value="Chromosome"/>
</dbReference>
<sequence length="145" mass="15728">MIINSANALSQLYSAYTSKQSDSESIRSAENRASDTVSLSETGRQAEARWKEIAGNYDVHSLSQEGAQRLSRDLFEGGFISSSEMMAIGAPFSMNENAVGERDLLADMRTTLKLSSGTDGYTQQARETYLNSISVLERLAAAGSE</sequence>
<gene>
    <name evidence="2" type="ORF">OLMES_3942</name>
</gene>
<dbReference type="AlphaFoldDB" id="A0A1Y0IBV8"/>
<evidence type="ECO:0000256" key="1">
    <source>
        <dbReference type="SAM" id="MobiDB-lite"/>
    </source>
</evidence>
<accession>A0A1Y0IBV8</accession>
<feature type="region of interest" description="Disordered" evidence="1">
    <location>
        <begin position="20"/>
        <end position="43"/>
    </location>
</feature>
<protein>
    <submittedName>
        <fullName evidence="2">Uncharacterized protein</fullName>
    </submittedName>
</protein>
<dbReference type="RefSeq" id="WP_087462800.1">
    <property type="nucleotide sequence ID" value="NZ_CP021425.1"/>
</dbReference>
<feature type="compositionally biased region" description="Basic and acidic residues" evidence="1">
    <location>
        <begin position="21"/>
        <end position="33"/>
    </location>
</feature>
<proteinExistence type="predicted"/>
<dbReference type="OrthoDB" id="6315747at2"/>
<feature type="compositionally biased region" description="Polar residues" evidence="1">
    <location>
        <begin position="34"/>
        <end position="43"/>
    </location>
</feature>
<evidence type="ECO:0000313" key="3">
    <source>
        <dbReference type="Proteomes" id="UP000196027"/>
    </source>
</evidence>
<keyword evidence="3" id="KW-1185">Reference proteome</keyword>
<dbReference type="KEGG" id="ome:OLMES_3942"/>
<dbReference type="EMBL" id="CP021425">
    <property type="protein sequence ID" value="ARU57961.1"/>
    <property type="molecule type" value="Genomic_DNA"/>
</dbReference>
<name>A0A1Y0IBV8_9GAMM</name>
<reference evidence="2 3" key="1">
    <citation type="submission" date="2017-05" db="EMBL/GenBank/DDBJ databases">
        <title>Genomic insights into alkan degradation activity of Oleiphilus messinensis.</title>
        <authorList>
            <person name="Kozyavkin S.A."/>
            <person name="Slesarev A.I."/>
            <person name="Golyshin P.N."/>
            <person name="Korzhenkov A."/>
            <person name="Golyshina O.N."/>
            <person name="Toshchakov S.V."/>
        </authorList>
    </citation>
    <scope>NUCLEOTIDE SEQUENCE [LARGE SCALE GENOMIC DNA]</scope>
    <source>
        <strain evidence="2 3">ME102</strain>
    </source>
</reference>